<accession>A0A815ULL7</accession>
<reference evidence="2" key="1">
    <citation type="submission" date="2021-02" db="EMBL/GenBank/DDBJ databases">
        <authorList>
            <person name="Nowell W R."/>
        </authorList>
    </citation>
    <scope>NUCLEOTIDE SEQUENCE</scope>
</reference>
<gene>
    <name evidence="2" type="ORF">IZO911_LOCUS45749</name>
</gene>
<dbReference type="AlphaFoldDB" id="A0A815ULL7"/>
<sequence length="94" mass="10795">PVDTRSCYSQWNEGVVKIDTYNPKRRSTLDTSQYIEHPIIPPRAPLEQKYSYQAARPSPRSVSNRSPYYDSNSPVPLMTTTVTQNEYSAFHTLV</sequence>
<evidence type="ECO:0000313" key="3">
    <source>
        <dbReference type="Proteomes" id="UP000663860"/>
    </source>
</evidence>
<feature type="compositionally biased region" description="Low complexity" evidence="1">
    <location>
        <begin position="56"/>
        <end position="67"/>
    </location>
</feature>
<dbReference type="EMBL" id="CAJNOE010005166">
    <property type="protein sequence ID" value="CAF1517691.1"/>
    <property type="molecule type" value="Genomic_DNA"/>
</dbReference>
<evidence type="ECO:0000256" key="1">
    <source>
        <dbReference type="SAM" id="MobiDB-lite"/>
    </source>
</evidence>
<feature type="region of interest" description="Disordered" evidence="1">
    <location>
        <begin position="50"/>
        <end position="77"/>
    </location>
</feature>
<protein>
    <submittedName>
        <fullName evidence="2">Uncharacterized protein</fullName>
    </submittedName>
</protein>
<name>A0A815ULL7_9BILA</name>
<proteinExistence type="predicted"/>
<organism evidence="2 3">
    <name type="scientific">Adineta steineri</name>
    <dbReference type="NCBI Taxonomy" id="433720"/>
    <lineage>
        <taxon>Eukaryota</taxon>
        <taxon>Metazoa</taxon>
        <taxon>Spiralia</taxon>
        <taxon>Gnathifera</taxon>
        <taxon>Rotifera</taxon>
        <taxon>Eurotatoria</taxon>
        <taxon>Bdelloidea</taxon>
        <taxon>Adinetida</taxon>
        <taxon>Adinetidae</taxon>
        <taxon>Adineta</taxon>
    </lineage>
</organism>
<feature type="non-terminal residue" evidence="2">
    <location>
        <position position="1"/>
    </location>
</feature>
<evidence type="ECO:0000313" key="2">
    <source>
        <dbReference type="EMBL" id="CAF1517691.1"/>
    </source>
</evidence>
<dbReference type="Proteomes" id="UP000663860">
    <property type="component" value="Unassembled WGS sequence"/>
</dbReference>
<comment type="caution">
    <text evidence="2">The sequence shown here is derived from an EMBL/GenBank/DDBJ whole genome shotgun (WGS) entry which is preliminary data.</text>
</comment>